<dbReference type="Pfam" id="PF10881">
    <property type="entry name" value="DUF2726"/>
    <property type="match status" value="1"/>
</dbReference>
<feature type="region of interest" description="Disordered" evidence="1">
    <location>
        <begin position="1"/>
        <end position="22"/>
    </location>
</feature>
<evidence type="ECO:0000313" key="3">
    <source>
        <dbReference type="EMBL" id="UWX64227.1"/>
    </source>
</evidence>
<dbReference type="EMBL" id="CP104213">
    <property type="protein sequence ID" value="UWX64227.1"/>
    <property type="molecule type" value="Genomic_DNA"/>
</dbReference>
<reference evidence="3" key="1">
    <citation type="submission" date="2022-09" db="EMBL/GenBank/DDBJ databases">
        <title>genome sequence of Deinococcus rubellus.</title>
        <authorList>
            <person name="Srinivasan S."/>
        </authorList>
    </citation>
    <scope>NUCLEOTIDE SEQUENCE</scope>
    <source>
        <strain evidence="3">Ant6</strain>
    </source>
</reference>
<evidence type="ECO:0000313" key="4">
    <source>
        <dbReference type="Proteomes" id="UP001060261"/>
    </source>
</evidence>
<keyword evidence="4" id="KW-1185">Reference proteome</keyword>
<dbReference type="RefSeq" id="WP_260560502.1">
    <property type="nucleotide sequence ID" value="NZ_CP104213.1"/>
</dbReference>
<sequence length="69" mass="7728">MERGPYRPVLGIGLDEASHDNDKQQYRDAVKDTLFASARLPLIRLDAQQRHQPAELRAIIQGHVAAATH</sequence>
<evidence type="ECO:0000259" key="2">
    <source>
        <dbReference type="Pfam" id="PF10881"/>
    </source>
</evidence>
<feature type="domain" description="DUF2726" evidence="2">
    <location>
        <begin position="7"/>
        <end position="60"/>
    </location>
</feature>
<dbReference type="Proteomes" id="UP001060261">
    <property type="component" value="Chromosome"/>
</dbReference>
<evidence type="ECO:0000256" key="1">
    <source>
        <dbReference type="SAM" id="MobiDB-lite"/>
    </source>
</evidence>
<accession>A0ABY5YJG5</accession>
<protein>
    <submittedName>
        <fullName evidence="3">DUF2726 domain-containing protein</fullName>
    </submittedName>
</protein>
<proteinExistence type="predicted"/>
<organism evidence="3 4">
    <name type="scientific">Deinococcus rubellus</name>
    <dbReference type="NCBI Taxonomy" id="1889240"/>
    <lineage>
        <taxon>Bacteria</taxon>
        <taxon>Thermotogati</taxon>
        <taxon>Deinococcota</taxon>
        <taxon>Deinococci</taxon>
        <taxon>Deinococcales</taxon>
        <taxon>Deinococcaceae</taxon>
        <taxon>Deinococcus</taxon>
    </lineage>
</organism>
<name>A0ABY5YJG5_9DEIO</name>
<gene>
    <name evidence="3" type="ORF">N0D28_00680</name>
</gene>
<dbReference type="InterPro" id="IPR024402">
    <property type="entry name" value="DUF2726"/>
</dbReference>